<evidence type="ECO:0000313" key="2">
    <source>
        <dbReference type="EMBL" id="JAT19592.1"/>
    </source>
</evidence>
<dbReference type="EMBL" id="GEBQ01020385">
    <property type="protein sequence ID" value="JAT19592.1"/>
    <property type="molecule type" value="Transcribed_RNA"/>
</dbReference>
<feature type="region of interest" description="Disordered" evidence="1">
    <location>
        <begin position="1"/>
        <end position="33"/>
    </location>
</feature>
<feature type="region of interest" description="Disordered" evidence="1">
    <location>
        <begin position="225"/>
        <end position="322"/>
    </location>
</feature>
<accession>A0A1B6L794</accession>
<feature type="compositionally biased region" description="Low complexity" evidence="1">
    <location>
        <begin position="9"/>
        <end position="25"/>
    </location>
</feature>
<feature type="region of interest" description="Disordered" evidence="1">
    <location>
        <begin position="180"/>
        <end position="206"/>
    </location>
</feature>
<sequence>MKRNRGRKSVGSVSQTSSSSSVSTVRRYRPNHGDVRISSHSIPYFVNASDQACAREVPRTAYLGTKGLVSVRTNVCLCNTYEAQEVVVFLGNEDGSDESVPRHGGHVENIDETSYCDDFDDSLSDSSFDQETSHPAVQQVVEEKRIQPLTEGIYGFMKQAGQQMRKHWALGKSLTRIRKNKSTPNIVQGSPGELGRRGWSFKSRDKPSTAQSTFYLHTNTLPRSVTPEVKVDPRRLSTASTVARPTSPPPPPPPRNSIDGTSKRNSRLNNSNSSGENEGYAEGQRRLSRNSIDGTSKRNSRLNNSNSSGENEGYAGQRRLSRNGNSMWYVETSTDSASENGSSSQGSDLNLRFADEPLYQFYAANIAEMTLSELTEGDT</sequence>
<feature type="compositionally biased region" description="Low complexity" evidence="1">
    <location>
        <begin position="301"/>
        <end position="313"/>
    </location>
</feature>
<name>A0A1B6L794_9HEMI</name>
<gene>
    <name evidence="2" type="ORF">g.43151</name>
</gene>
<protein>
    <submittedName>
        <fullName evidence="2">Uncharacterized protein</fullName>
    </submittedName>
</protein>
<feature type="non-terminal residue" evidence="2">
    <location>
        <position position="379"/>
    </location>
</feature>
<evidence type="ECO:0000256" key="1">
    <source>
        <dbReference type="SAM" id="MobiDB-lite"/>
    </source>
</evidence>
<feature type="compositionally biased region" description="Low complexity" evidence="1">
    <location>
        <begin position="267"/>
        <end position="278"/>
    </location>
</feature>
<organism evidence="2">
    <name type="scientific">Graphocephala atropunctata</name>
    <dbReference type="NCBI Taxonomy" id="36148"/>
    <lineage>
        <taxon>Eukaryota</taxon>
        <taxon>Metazoa</taxon>
        <taxon>Ecdysozoa</taxon>
        <taxon>Arthropoda</taxon>
        <taxon>Hexapoda</taxon>
        <taxon>Insecta</taxon>
        <taxon>Pterygota</taxon>
        <taxon>Neoptera</taxon>
        <taxon>Paraneoptera</taxon>
        <taxon>Hemiptera</taxon>
        <taxon>Auchenorrhyncha</taxon>
        <taxon>Membracoidea</taxon>
        <taxon>Cicadellidae</taxon>
        <taxon>Cicadellinae</taxon>
        <taxon>Cicadellini</taxon>
        <taxon>Graphocephala</taxon>
    </lineage>
</organism>
<reference evidence="2" key="1">
    <citation type="submission" date="2015-11" db="EMBL/GenBank/DDBJ databases">
        <title>De novo transcriptome assembly of four potential Pierce s Disease insect vectors from Arizona vineyards.</title>
        <authorList>
            <person name="Tassone E.E."/>
        </authorList>
    </citation>
    <scope>NUCLEOTIDE SEQUENCE</scope>
</reference>
<dbReference type="AlphaFoldDB" id="A0A1B6L794"/>
<feature type="compositionally biased region" description="Pro residues" evidence="1">
    <location>
        <begin position="246"/>
        <end position="255"/>
    </location>
</feature>
<proteinExistence type="predicted"/>